<evidence type="ECO:0000313" key="1">
    <source>
        <dbReference type="EMBL" id="UYP43751.1"/>
    </source>
</evidence>
<evidence type="ECO:0000313" key="2">
    <source>
        <dbReference type="Proteomes" id="UP001208689"/>
    </source>
</evidence>
<evidence type="ECO:0008006" key="3">
    <source>
        <dbReference type="Google" id="ProtNLM"/>
    </source>
</evidence>
<keyword evidence="2" id="KW-1185">Reference proteome</keyword>
<dbReference type="EMBL" id="CP104013">
    <property type="protein sequence ID" value="UYP43751.1"/>
    <property type="molecule type" value="Genomic_DNA"/>
</dbReference>
<dbReference type="Proteomes" id="UP001208689">
    <property type="component" value="Chromosome"/>
</dbReference>
<organism evidence="1 2">
    <name type="scientific">Candidatus Lokiarchaeum ossiferum</name>
    <dbReference type="NCBI Taxonomy" id="2951803"/>
    <lineage>
        <taxon>Archaea</taxon>
        <taxon>Promethearchaeati</taxon>
        <taxon>Promethearchaeota</taxon>
        <taxon>Promethearchaeia</taxon>
        <taxon>Promethearchaeales</taxon>
        <taxon>Promethearchaeaceae</taxon>
        <taxon>Candidatus Lokiarchaeum</taxon>
    </lineage>
</organism>
<accession>A0ABY6HJP6</accession>
<protein>
    <recommendedName>
        <fullName evidence="3">DUF2283 domain-containing protein</fullName>
    </recommendedName>
</protein>
<gene>
    <name evidence="1" type="ORF">NEF87_000036</name>
</gene>
<name>A0ABY6HJP6_9ARCH</name>
<sequence length="74" mass="8752">MDLESSSAQHAVYFDLSGDEIYINFKEHLDENHAFKQMIQVQTQQNNRINIDLMDNNNQIQLNTCNLKKILKHF</sequence>
<proteinExistence type="predicted"/>
<reference evidence="1" key="1">
    <citation type="submission" date="2022-09" db="EMBL/GenBank/DDBJ databases">
        <title>Actin cytoskeleton and complex cell architecture in an #Asgard archaeon.</title>
        <authorList>
            <person name="Ponce Toledo R.I."/>
            <person name="Schleper C."/>
            <person name="Rodrigues Oliveira T."/>
            <person name="Wollweber F."/>
            <person name="Xu J."/>
            <person name="Rittmann S."/>
            <person name="Klingl A."/>
            <person name="Pilhofer M."/>
        </authorList>
    </citation>
    <scope>NUCLEOTIDE SEQUENCE</scope>
    <source>
        <strain evidence="1">B-35</strain>
    </source>
</reference>